<dbReference type="OrthoDB" id="9800369at2"/>
<gene>
    <name evidence="2" type="ORF">EPA93_09525</name>
</gene>
<feature type="domain" description="Winged helix DNA-binding" evidence="1">
    <location>
        <begin position="20"/>
        <end position="97"/>
    </location>
</feature>
<protein>
    <submittedName>
        <fullName evidence="2">ArsR family transcriptional regulator</fullName>
    </submittedName>
</protein>
<dbReference type="InterPro" id="IPR027395">
    <property type="entry name" value="WH_DNA-bd_dom"/>
</dbReference>
<name>A0A4P6K4Z3_KTERU</name>
<reference evidence="2 3" key="1">
    <citation type="submission" date="2019-01" db="EMBL/GenBank/DDBJ databases">
        <title>Ktedonosporobacter rubrisoli SCAWS-G2.</title>
        <authorList>
            <person name="Huang Y."/>
            <person name="Yan B."/>
        </authorList>
    </citation>
    <scope>NUCLEOTIDE SEQUENCE [LARGE SCALE GENOMIC DNA]</scope>
    <source>
        <strain evidence="2 3">SCAWS-G2</strain>
    </source>
</reference>
<accession>A0A4P6K4Z3</accession>
<dbReference type="EMBL" id="CP035758">
    <property type="protein sequence ID" value="QBD83417.1"/>
    <property type="molecule type" value="Genomic_DNA"/>
</dbReference>
<dbReference type="InterPro" id="IPR011991">
    <property type="entry name" value="ArsR-like_HTH"/>
</dbReference>
<dbReference type="CDD" id="cd00090">
    <property type="entry name" value="HTH_ARSR"/>
    <property type="match status" value="1"/>
</dbReference>
<dbReference type="PANTHER" id="PTHR37318">
    <property type="entry name" value="BSL7504 PROTEIN"/>
    <property type="match status" value="1"/>
</dbReference>
<dbReference type="SUPFAM" id="SSF46785">
    <property type="entry name" value="Winged helix' DNA-binding domain"/>
    <property type="match status" value="1"/>
</dbReference>
<evidence type="ECO:0000313" key="3">
    <source>
        <dbReference type="Proteomes" id="UP000290365"/>
    </source>
</evidence>
<dbReference type="Gene3D" id="1.10.10.10">
    <property type="entry name" value="Winged helix-like DNA-binding domain superfamily/Winged helix DNA-binding domain"/>
    <property type="match status" value="1"/>
</dbReference>
<evidence type="ECO:0000259" key="1">
    <source>
        <dbReference type="Pfam" id="PF13601"/>
    </source>
</evidence>
<organism evidence="2 3">
    <name type="scientific">Ktedonosporobacter rubrisoli</name>
    <dbReference type="NCBI Taxonomy" id="2509675"/>
    <lineage>
        <taxon>Bacteria</taxon>
        <taxon>Bacillati</taxon>
        <taxon>Chloroflexota</taxon>
        <taxon>Ktedonobacteria</taxon>
        <taxon>Ktedonobacterales</taxon>
        <taxon>Ktedonosporobacteraceae</taxon>
        <taxon>Ktedonosporobacter</taxon>
    </lineage>
</organism>
<dbReference type="PANTHER" id="PTHR37318:SF1">
    <property type="entry name" value="BSL7504 PROTEIN"/>
    <property type="match status" value="1"/>
</dbReference>
<dbReference type="Proteomes" id="UP000290365">
    <property type="component" value="Chromosome"/>
</dbReference>
<keyword evidence="3" id="KW-1185">Reference proteome</keyword>
<dbReference type="KEGG" id="kbs:EPA93_09525"/>
<evidence type="ECO:0000313" key="2">
    <source>
        <dbReference type="EMBL" id="QBD83417.1"/>
    </source>
</evidence>
<dbReference type="AlphaFoldDB" id="A0A4P6K4Z3"/>
<dbReference type="Pfam" id="PF13601">
    <property type="entry name" value="HTH_34"/>
    <property type="match status" value="1"/>
</dbReference>
<dbReference type="InterPro" id="IPR036388">
    <property type="entry name" value="WH-like_DNA-bd_sf"/>
</dbReference>
<sequence length="113" mass="12620">MPTPFEELAALDKLIHEPARLAIMTALSACSAADFTFLQQLTGLTKGNLSSHLQKLEERGLIAIEKRFIGKTPNTQASLTEQGRTAIEQHWQSLDRLRKNAQLIGRLEPQIEL</sequence>
<dbReference type="InterPro" id="IPR036390">
    <property type="entry name" value="WH_DNA-bd_sf"/>
</dbReference>
<proteinExistence type="predicted"/>